<evidence type="ECO:0000313" key="5">
    <source>
        <dbReference type="Proteomes" id="UP001280121"/>
    </source>
</evidence>
<evidence type="ECO:0008006" key="6">
    <source>
        <dbReference type="Google" id="ProtNLM"/>
    </source>
</evidence>
<evidence type="ECO:0000313" key="4">
    <source>
        <dbReference type="EMBL" id="KAK2659499.1"/>
    </source>
</evidence>
<name>A0AAE0CQ99_9ROSI</name>
<dbReference type="Proteomes" id="UP001280121">
    <property type="component" value="Unassembled WGS sequence"/>
</dbReference>
<evidence type="ECO:0000259" key="3">
    <source>
        <dbReference type="Pfam" id="PF14111"/>
    </source>
</evidence>
<gene>
    <name evidence="4" type="ORF">Ddye_006032</name>
</gene>
<dbReference type="Pfam" id="PF13966">
    <property type="entry name" value="zf-RVT"/>
    <property type="match status" value="1"/>
</dbReference>
<feature type="domain" description="DUF4283" evidence="3">
    <location>
        <begin position="17"/>
        <end position="92"/>
    </location>
</feature>
<dbReference type="InterPro" id="IPR040256">
    <property type="entry name" value="At4g02000-like"/>
</dbReference>
<keyword evidence="5" id="KW-1185">Reference proteome</keyword>
<dbReference type="PANTHER" id="PTHR31286:SF167">
    <property type="entry name" value="OS09G0268800 PROTEIN"/>
    <property type="match status" value="1"/>
</dbReference>
<feature type="domain" description="Reverse transcriptase zinc-binding" evidence="2">
    <location>
        <begin position="681"/>
        <end position="770"/>
    </location>
</feature>
<dbReference type="InterPro" id="IPR026960">
    <property type="entry name" value="RVT-Znf"/>
</dbReference>
<sequence length="905" mass="102572">EGPVRKLDERLKSVAMDRMALCLVGKIISNRTINRAAFIRVIGKIWQVKKGVDVESVTGNIFTFHFNDQEDRNHVLSGGPWSFDDALIILEKPVGKGAIESLNFNHAEFWVQIHQIPQLCMTKEIGRFLNEMIGEVVEVDGGAVEDCVGKFIRVKIRINIEKPLRRCLQVDIKGDDDNRKTQEKVKPTPSDDNKVGERTSNDIPMIKAIVLMSKGNLSSVANKNTSDCVSMTVNDDSLIPGNEEDESFKVVGSGKEIVNCSFENDLSFGPGLVAVGSPSPNSFPKEITKVDLIVDQIEEESVDNIETTSMDSIQADSSRKKKLKKASRGEEDGKEETLVIKKTGDLGKNMSTQTNDKESRVEMVKENALSSESLKMVTLHGVSSEAKCDSNLFLSVDRKLVVNSRGKSGGLCLFWGKDVKVNLLSYSQEHIDVIIKHSMIKWWRFTGFYENPDRAQQNHSWILLRCFYGMFNLPWCQRAKVEWLRSGDQNSCFFHAKASARRVRNRMKGLIDEDGNWVEEKVGVQSRVPRHVLQYLDAKFSGEEVKKAIFSMNPSKAPSENGLPTLFYWNFWDNVGLSVVEACLGVLNNGESVGRINKTIITLIQKTPSPESVSQYRPISLCNVFYKSIAKVITNRFRNSLDDDNLLFFKAAEANCKAVRKVLDDYSKASGQEINFSKGKYTVKSGYWLRQSLERDQVCSSNGWLVNWWKRLWRLEVPLKIKIFIWKSCHDWIPSMSNLARRGMTVYDRCLRCKRCVESTLHALWDCPKLKNARAEWIPARMKVRGNLADFFDLMLVCSTSMTDDKLGLFCIIVWKIWFLRNSLLHNSPNHDVLSVVVWSRSFFDEIQNSVIMMKKMSFDKLRSPVTVWKPPEAGGFKINCKALADTVEAELALALLSMILQASL</sequence>
<feature type="non-terminal residue" evidence="4">
    <location>
        <position position="905"/>
    </location>
</feature>
<dbReference type="InterPro" id="IPR025558">
    <property type="entry name" value="DUF4283"/>
</dbReference>
<dbReference type="Pfam" id="PF14111">
    <property type="entry name" value="DUF4283"/>
    <property type="match status" value="1"/>
</dbReference>
<feature type="region of interest" description="Disordered" evidence="1">
    <location>
        <begin position="303"/>
        <end position="336"/>
    </location>
</feature>
<accession>A0AAE0CQ99</accession>
<feature type="region of interest" description="Disordered" evidence="1">
    <location>
        <begin position="177"/>
        <end position="199"/>
    </location>
</feature>
<proteinExistence type="predicted"/>
<protein>
    <recommendedName>
        <fullName evidence="6">Reverse transcriptase zinc-binding domain-containing protein</fullName>
    </recommendedName>
</protein>
<feature type="compositionally biased region" description="Basic and acidic residues" evidence="1">
    <location>
        <begin position="327"/>
        <end position="336"/>
    </location>
</feature>
<dbReference type="EMBL" id="JANJYI010000002">
    <property type="protein sequence ID" value="KAK2659499.1"/>
    <property type="molecule type" value="Genomic_DNA"/>
</dbReference>
<organism evidence="4 5">
    <name type="scientific">Dipteronia dyeriana</name>
    <dbReference type="NCBI Taxonomy" id="168575"/>
    <lineage>
        <taxon>Eukaryota</taxon>
        <taxon>Viridiplantae</taxon>
        <taxon>Streptophyta</taxon>
        <taxon>Embryophyta</taxon>
        <taxon>Tracheophyta</taxon>
        <taxon>Spermatophyta</taxon>
        <taxon>Magnoliopsida</taxon>
        <taxon>eudicotyledons</taxon>
        <taxon>Gunneridae</taxon>
        <taxon>Pentapetalae</taxon>
        <taxon>rosids</taxon>
        <taxon>malvids</taxon>
        <taxon>Sapindales</taxon>
        <taxon>Sapindaceae</taxon>
        <taxon>Hippocastanoideae</taxon>
        <taxon>Acereae</taxon>
        <taxon>Dipteronia</taxon>
    </lineage>
</organism>
<dbReference type="PANTHER" id="PTHR31286">
    <property type="entry name" value="GLYCINE-RICH CELL WALL STRUCTURAL PROTEIN 1.8-LIKE"/>
    <property type="match status" value="1"/>
</dbReference>
<evidence type="ECO:0000256" key="1">
    <source>
        <dbReference type="SAM" id="MobiDB-lite"/>
    </source>
</evidence>
<comment type="caution">
    <text evidence="4">The sequence shown here is derived from an EMBL/GenBank/DDBJ whole genome shotgun (WGS) entry which is preliminary data.</text>
</comment>
<reference evidence="4" key="1">
    <citation type="journal article" date="2023" name="Plant J.">
        <title>Genome sequences and population genomics provide insights into the demographic history, inbreeding, and mutation load of two 'living fossil' tree species of Dipteronia.</title>
        <authorList>
            <person name="Feng Y."/>
            <person name="Comes H.P."/>
            <person name="Chen J."/>
            <person name="Zhu S."/>
            <person name="Lu R."/>
            <person name="Zhang X."/>
            <person name="Li P."/>
            <person name="Qiu J."/>
            <person name="Olsen K.M."/>
            <person name="Qiu Y."/>
        </authorList>
    </citation>
    <scope>NUCLEOTIDE SEQUENCE</scope>
    <source>
        <strain evidence="4">KIB01</strain>
    </source>
</reference>
<evidence type="ECO:0000259" key="2">
    <source>
        <dbReference type="Pfam" id="PF13966"/>
    </source>
</evidence>
<feature type="compositionally biased region" description="Polar residues" evidence="1">
    <location>
        <begin position="304"/>
        <end position="316"/>
    </location>
</feature>
<dbReference type="AlphaFoldDB" id="A0AAE0CQ99"/>